<dbReference type="Pfam" id="PF18818">
    <property type="entry name" value="MPTase-PolyVal"/>
    <property type="match status" value="1"/>
</dbReference>
<organism evidence="2 3">
    <name type="scientific">Bartonella pachyuromydis</name>
    <dbReference type="NCBI Taxonomy" id="931097"/>
    <lineage>
        <taxon>Bacteria</taxon>
        <taxon>Pseudomonadati</taxon>
        <taxon>Pseudomonadota</taxon>
        <taxon>Alphaproteobacteria</taxon>
        <taxon>Hyphomicrobiales</taxon>
        <taxon>Bartonellaceae</taxon>
        <taxon>Bartonella</taxon>
    </lineage>
</organism>
<dbReference type="Proteomes" id="UP001501699">
    <property type="component" value="Unassembled WGS sequence"/>
</dbReference>
<proteinExistence type="predicted"/>
<protein>
    <recommendedName>
        <fullName evidence="1">Polyvalent protein metallopeptidase domain-containing protein</fullName>
    </recommendedName>
</protein>
<dbReference type="EMBL" id="BAABJA010000007">
    <property type="protein sequence ID" value="GAA4664363.1"/>
    <property type="molecule type" value="Genomic_DNA"/>
</dbReference>
<evidence type="ECO:0000259" key="1">
    <source>
        <dbReference type="Pfam" id="PF18818"/>
    </source>
</evidence>
<keyword evidence="3" id="KW-1185">Reference proteome</keyword>
<gene>
    <name evidence="2" type="ORF">GCM10023262_11310</name>
</gene>
<comment type="caution">
    <text evidence="2">The sequence shown here is derived from an EMBL/GenBank/DDBJ whole genome shotgun (WGS) entry which is preliminary data.</text>
</comment>
<evidence type="ECO:0000313" key="3">
    <source>
        <dbReference type="Proteomes" id="UP001501699"/>
    </source>
</evidence>
<accession>A0ABP8VIF5</accession>
<name>A0ABP8VIF5_9HYPH</name>
<evidence type="ECO:0000313" key="2">
    <source>
        <dbReference type="EMBL" id="GAA4664363.1"/>
    </source>
</evidence>
<dbReference type="InterPro" id="IPR041459">
    <property type="entry name" value="MPTase-PolyVal"/>
</dbReference>
<sequence>MYPVGSLGYAEEKLRTTIASFLIGEELSIGYEPVNNDSYASLWIEAMQTNPKEIFRAAIEAEKIKNFIMDLDNVKVIDVKKVSSVSINNDHKEDNTKKIFLNVPYSQKEEVKKNWELSGIKM</sequence>
<feature type="domain" description="Polyvalent protein metallopeptidase" evidence="1">
    <location>
        <begin position="5"/>
        <end position="59"/>
    </location>
</feature>
<reference evidence="3" key="1">
    <citation type="journal article" date="2019" name="Int. J. Syst. Evol. Microbiol.">
        <title>The Global Catalogue of Microorganisms (GCM) 10K type strain sequencing project: providing services to taxonomists for standard genome sequencing and annotation.</title>
        <authorList>
            <consortium name="The Broad Institute Genomics Platform"/>
            <consortium name="The Broad Institute Genome Sequencing Center for Infectious Disease"/>
            <person name="Wu L."/>
            <person name="Ma J."/>
        </authorList>
    </citation>
    <scope>NUCLEOTIDE SEQUENCE [LARGE SCALE GENOMIC DNA]</scope>
    <source>
        <strain evidence="3">JCM 17714</strain>
    </source>
</reference>